<proteinExistence type="predicted"/>
<protein>
    <submittedName>
        <fullName evidence="2">Uncharacterized protein</fullName>
    </submittedName>
</protein>
<accession>A0A914DT86</accession>
<reference evidence="2" key="1">
    <citation type="submission" date="2022-11" db="UniProtKB">
        <authorList>
            <consortium name="WormBaseParasite"/>
        </authorList>
    </citation>
    <scope>IDENTIFICATION</scope>
</reference>
<evidence type="ECO:0000313" key="1">
    <source>
        <dbReference type="Proteomes" id="UP000887540"/>
    </source>
</evidence>
<dbReference type="Proteomes" id="UP000887540">
    <property type="component" value="Unplaced"/>
</dbReference>
<keyword evidence="1" id="KW-1185">Reference proteome</keyword>
<dbReference type="WBParaSite" id="ACRNAN_scaffold3591.g23313.t2">
    <property type="protein sequence ID" value="ACRNAN_scaffold3591.g23313.t2"/>
    <property type="gene ID" value="ACRNAN_scaffold3591.g23313"/>
</dbReference>
<evidence type="ECO:0000313" key="2">
    <source>
        <dbReference type="WBParaSite" id="ACRNAN_scaffold3591.g23313.t2"/>
    </source>
</evidence>
<name>A0A914DT86_9BILA</name>
<dbReference type="AlphaFoldDB" id="A0A914DT86"/>
<organism evidence="1 2">
    <name type="scientific">Acrobeloides nanus</name>
    <dbReference type="NCBI Taxonomy" id="290746"/>
    <lineage>
        <taxon>Eukaryota</taxon>
        <taxon>Metazoa</taxon>
        <taxon>Ecdysozoa</taxon>
        <taxon>Nematoda</taxon>
        <taxon>Chromadorea</taxon>
        <taxon>Rhabditida</taxon>
        <taxon>Tylenchina</taxon>
        <taxon>Cephalobomorpha</taxon>
        <taxon>Cephaloboidea</taxon>
        <taxon>Cephalobidae</taxon>
        <taxon>Acrobeloides</taxon>
    </lineage>
</organism>
<sequence>MSEDISNIIQGCGTTKGCFIAPPNCENSPNLVCTSIFTWTAQNDGIQFFIAGTPTNYAPEENGVPVSDLYYYVAVAFSLDEFMGADTVITCITGNDVSPPTSSSINTNLTKRNQKPGNILVSWNDAFNNYIIFDASDSIIRVGNVGMQNSRIYCNGFWNFSGRKNIRYPERTYDLSSPNMKWHILVARGTANRNTYALNGHSIVDGESFPWTTRDTINLCTRNGCGENFIPYKYLKSAYQAYPLGIVTHKVAVSH</sequence>